<dbReference type="Proteomes" id="UP000028990">
    <property type="component" value="Unassembled WGS sequence"/>
</dbReference>
<dbReference type="AlphaFoldDB" id="A0A091DZG9"/>
<sequence length="177" mass="19317">MLLSALGLANELLLFRYGQITIREMSSLTICPTREKREGPIDSRKWVSLLEAGEQQGFSGPSCLLRGLRSSWPSPHLGGRVIGGSWQFHSYGSSGVVPGGVFCIGVVQAMTLGKGCVHHVPPSQRSARHRKHHGRSRITSVRGFPPVVLPISRVRYFSSSYAGGRSVQIRTTGFGFQ</sequence>
<organism evidence="1 2">
    <name type="scientific">Fukomys damarensis</name>
    <name type="common">Damaraland mole rat</name>
    <name type="synonym">Cryptomys damarensis</name>
    <dbReference type="NCBI Taxonomy" id="885580"/>
    <lineage>
        <taxon>Eukaryota</taxon>
        <taxon>Metazoa</taxon>
        <taxon>Chordata</taxon>
        <taxon>Craniata</taxon>
        <taxon>Vertebrata</taxon>
        <taxon>Euteleostomi</taxon>
        <taxon>Mammalia</taxon>
        <taxon>Eutheria</taxon>
        <taxon>Euarchontoglires</taxon>
        <taxon>Glires</taxon>
        <taxon>Rodentia</taxon>
        <taxon>Hystricomorpha</taxon>
        <taxon>Bathyergidae</taxon>
        <taxon>Fukomys</taxon>
    </lineage>
</organism>
<evidence type="ECO:0000313" key="1">
    <source>
        <dbReference type="EMBL" id="KFO35853.1"/>
    </source>
</evidence>
<accession>A0A091DZG9</accession>
<gene>
    <name evidence="1" type="ORF">H920_02710</name>
</gene>
<name>A0A091DZG9_FUKDA</name>
<reference evidence="1 2" key="1">
    <citation type="submission" date="2013-11" db="EMBL/GenBank/DDBJ databases">
        <title>The Damaraland mole rat (Fukomys damarensis) genome and evolution of African mole rats.</title>
        <authorList>
            <person name="Gladyshev V.N."/>
            <person name="Fang X."/>
        </authorList>
    </citation>
    <scope>NUCLEOTIDE SEQUENCE [LARGE SCALE GENOMIC DNA]</scope>
    <source>
        <tissue evidence="1">Liver</tissue>
    </source>
</reference>
<proteinExistence type="predicted"/>
<keyword evidence="2" id="KW-1185">Reference proteome</keyword>
<dbReference type="EMBL" id="KN121627">
    <property type="protein sequence ID" value="KFO35853.1"/>
    <property type="molecule type" value="Genomic_DNA"/>
</dbReference>
<evidence type="ECO:0000313" key="2">
    <source>
        <dbReference type="Proteomes" id="UP000028990"/>
    </source>
</evidence>
<protein>
    <submittedName>
        <fullName evidence="1">Uncharacterized protein</fullName>
    </submittedName>
</protein>